<evidence type="ECO:0000313" key="8">
    <source>
        <dbReference type="EMBL" id="RIY36716.1"/>
    </source>
</evidence>
<keyword evidence="2" id="KW-0963">Cytoplasm</keyword>
<dbReference type="Proteomes" id="UP000265964">
    <property type="component" value="Unassembled WGS sequence"/>
</dbReference>
<feature type="coiled-coil region" evidence="7">
    <location>
        <begin position="2"/>
        <end position="64"/>
    </location>
</feature>
<evidence type="ECO:0000256" key="1">
    <source>
        <dbReference type="ARBA" id="ARBA00009998"/>
    </source>
</evidence>
<evidence type="ECO:0000256" key="5">
    <source>
        <dbReference type="ARBA" id="ARBA00022839"/>
    </source>
</evidence>
<organism evidence="8 9">
    <name type="scientific">Psittacicella gerlachiana</name>
    <dbReference type="NCBI Taxonomy" id="2028574"/>
    <lineage>
        <taxon>Bacteria</taxon>
        <taxon>Pseudomonadati</taxon>
        <taxon>Pseudomonadota</taxon>
        <taxon>Gammaproteobacteria</taxon>
        <taxon>Pasteurellales</taxon>
        <taxon>Psittacicellaceae</taxon>
        <taxon>Psittacicella</taxon>
    </lineage>
</organism>
<comment type="similarity">
    <text evidence="1">Belongs to the XseB family.</text>
</comment>
<gene>
    <name evidence="8" type="primary">xseB</name>
    <name evidence="8" type="ORF">CKF59_02610</name>
</gene>
<dbReference type="SUPFAM" id="SSF116842">
    <property type="entry name" value="XseB-like"/>
    <property type="match status" value="1"/>
</dbReference>
<reference evidence="8 9" key="1">
    <citation type="submission" date="2017-08" db="EMBL/GenBank/DDBJ databases">
        <title>Reclassification of Bisgaard taxon 37 and 44.</title>
        <authorList>
            <person name="Christensen H."/>
        </authorList>
    </citation>
    <scope>NUCLEOTIDE SEQUENCE [LARGE SCALE GENOMIC DNA]</scope>
    <source>
        <strain evidence="8 9">EEAB3T1</strain>
    </source>
</reference>
<dbReference type="OrthoDB" id="9798666at2"/>
<dbReference type="AlphaFoldDB" id="A0A3A1YGY2"/>
<dbReference type="Gene3D" id="1.10.287.1040">
    <property type="entry name" value="Exonuclease VII, small subunit"/>
    <property type="match status" value="1"/>
</dbReference>
<comment type="caution">
    <text evidence="8">The sequence shown here is derived from an EMBL/GenBank/DDBJ whole genome shotgun (WGS) entry which is preliminary data.</text>
</comment>
<keyword evidence="9" id="KW-1185">Reference proteome</keyword>
<keyword evidence="3" id="KW-0540">Nuclease</keyword>
<proteinExistence type="inferred from homology"/>
<accession>A0A3A1YGY2</accession>
<keyword evidence="5" id="KW-0269">Exonuclease</keyword>
<evidence type="ECO:0000256" key="2">
    <source>
        <dbReference type="ARBA" id="ARBA00022490"/>
    </source>
</evidence>
<keyword evidence="7" id="KW-0175">Coiled coil</keyword>
<dbReference type="Pfam" id="PF02609">
    <property type="entry name" value="Exonuc_VII_S"/>
    <property type="match status" value="1"/>
</dbReference>
<sequence>MAEEKKQSFEQNTNRLNELVRNMEREDITLQDLVNNYVEALELVDKQYSLINEAKQQIELLKQKLGDDES</sequence>
<dbReference type="EMBL" id="NRJF01000060">
    <property type="protein sequence ID" value="RIY36716.1"/>
    <property type="molecule type" value="Genomic_DNA"/>
</dbReference>
<dbReference type="EC" id="3.1.11.6" evidence="6"/>
<protein>
    <recommendedName>
        <fullName evidence="6">Exodeoxyribonuclease VII small subunit</fullName>
        <ecNumber evidence="6">3.1.11.6</ecNumber>
    </recommendedName>
</protein>
<keyword evidence="4" id="KW-0378">Hydrolase</keyword>
<dbReference type="InterPro" id="IPR003761">
    <property type="entry name" value="Exonuc_VII_S"/>
</dbReference>
<evidence type="ECO:0000313" key="9">
    <source>
        <dbReference type="Proteomes" id="UP000265964"/>
    </source>
</evidence>
<dbReference type="RefSeq" id="WP_119534430.1">
    <property type="nucleotide sequence ID" value="NZ_NRJF01000060.1"/>
</dbReference>
<dbReference type="GO" id="GO:0009318">
    <property type="term" value="C:exodeoxyribonuclease VII complex"/>
    <property type="evidence" value="ECO:0007669"/>
    <property type="project" value="UniProtKB-UniRule"/>
</dbReference>
<dbReference type="GO" id="GO:0008855">
    <property type="term" value="F:exodeoxyribonuclease VII activity"/>
    <property type="evidence" value="ECO:0007669"/>
    <property type="project" value="UniProtKB-UniRule"/>
</dbReference>
<evidence type="ECO:0000256" key="6">
    <source>
        <dbReference type="NCBIfam" id="TIGR01280"/>
    </source>
</evidence>
<dbReference type="InterPro" id="IPR037004">
    <property type="entry name" value="Exonuc_VII_ssu_sf"/>
</dbReference>
<evidence type="ECO:0000256" key="7">
    <source>
        <dbReference type="SAM" id="Coils"/>
    </source>
</evidence>
<dbReference type="GO" id="GO:0006308">
    <property type="term" value="P:DNA catabolic process"/>
    <property type="evidence" value="ECO:0007669"/>
    <property type="project" value="UniProtKB-UniRule"/>
</dbReference>
<evidence type="ECO:0000256" key="4">
    <source>
        <dbReference type="ARBA" id="ARBA00022801"/>
    </source>
</evidence>
<evidence type="ECO:0000256" key="3">
    <source>
        <dbReference type="ARBA" id="ARBA00022722"/>
    </source>
</evidence>
<name>A0A3A1YGY2_9GAMM</name>
<dbReference type="NCBIfam" id="TIGR01280">
    <property type="entry name" value="xseB"/>
    <property type="match status" value="1"/>
</dbReference>